<gene>
    <name evidence="2" type="ORF">IC612_04440</name>
</gene>
<keyword evidence="3" id="KW-1185">Reference proteome</keyword>
<proteinExistence type="predicted"/>
<reference evidence="2" key="1">
    <citation type="submission" date="2020-11" db="EMBL/GenBank/DDBJ databases">
        <title>Genome seq and assembly of Planobacterium sp.</title>
        <authorList>
            <person name="Chhetri G."/>
        </authorList>
    </citation>
    <scope>NUCLEOTIDE SEQUENCE</scope>
    <source>
        <strain evidence="2">GCR5</strain>
    </source>
</reference>
<comment type="caution">
    <text evidence="2">The sequence shown here is derived from an EMBL/GenBank/DDBJ whole genome shotgun (WGS) entry which is preliminary data.</text>
</comment>
<dbReference type="EMBL" id="JADKYY010000004">
    <property type="protein sequence ID" value="MBF5027046.1"/>
    <property type="molecule type" value="Genomic_DNA"/>
</dbReference>
<dbReference type="Proteomes" id="UP000694480">
    <property type="component" value="Unassembled WGS sequence"/>
</dbReference>
<evidence type="ECO:0000256" key="1">
    <source>
        <dbReference type="SAM" id="SignalP"/>
    </source>
</evidence>
<feature type="signal peptide" evidence="1">
    <location>
        <begin position="1"/>
        <end position="22"/>
    </location>
</feature>
<dbReference type="RefSeq" id="WP_194738970.1">
    <property type="nucleotide sequence ID" value="NZ_JADKYY010000004.1"/>
</dbReference>
<dbReference type="AlphaFoldDB" id="A0A930YVH4"/>
<keyword evidence="1" id="KW-0732">Signal</keyword>
<name>A0A930YVH4_9FLAO</name>
<sequence length="139" mass="16298">MNQKIFQLFTFFLLSVTLSAQSLSKGPYKVTVSDVKEEKSQLRSFGKLQTTTALVGEYRLEKNGTLVRREKFVFRRSKEFMSLLIMHLSPDRKVSLDYDPKMKLFFMDWDQYKPLKTDTEKNIVMSGILILNEISENQK</sequence>
<accession>A0A930YVH4</accession>
<protein>
    <recommendedName>
        <fullName evidence="4">DUF3868 domain-containing protein</fullName>
    </recommendedName>
</protein>
<evidence type="ECO:0000313" key="2">
    <source>
        <dbReference type="EMBL" id="MBF5027046.1"/>
    </source>
</evidence>
<organism evidence="2 3">
    <name type="scientific">Planobacterium oryzisoli</name>
    <dbReference type="NCBI Taxonomy" id="2771435"/>
    <lineage>
        <taxon>Bacteria</taxon>
        <taxon>Pseudomonadati</taxon>
        <taxon>Bacteroidota</taxon>
        <taxon>Flavobacteriia</taxon>
        <taxon>Flavobacteriales</taxon>
        <taxon>Weeksellaceae</taxon>
        <taxon>Chryseobacterium group</taxon>
        <taxon>Chryseobacterium</taxon>
    </lineage>
</organism>
<feature type="chain" id="PRO_5037665871" description="DUF3868 domain-containing protein" evidence="1">
    <location>
        <begin position="23"/>
        <end position="139"/>
    </location>
</feature>
<evidence type="ECO:0008006" key="4">
    <source>
        <dbReference type="Google" id="ProtNLM"/>
    </source>
</evidence>
<evidence type="ECO:0000313" key="3">
    <source>
        <dbReference type="Proteomes" id="UP000694480"/>
    </source>
</evidence>